<evidence type="ECO:0000256" key="2">
    <source>
        <dbReference type="SAM" id="MobiDB-lite"/>
    </source>
</evidence>
<dbReference type="Proteomes" id="UP001213000">
    <property type="component" value="Unassembled WGS sequence"/>
</dbReference>
<evidence type="ECO:0000313" key="4">
    <source>
        <dbReference type="Proteomes" id="UP001213000"/>
    </source>
</evidence>
<organism evidence="3 4">
    <name type="scientific">Leucocoprinus birnbaumii</name>
    <dbReference type="NCBI Taxonomy" id="56174"/>
    <lineage>
        <taxon>Eukaryota</taxon>
        <taxon>Fungi</taxon>
        <taxon>Dikarya</taxon>
        <taxon>Basidiomycota</taxon>
        <taxon>Agaricomycotina</taxon>
        <taxon>Agaricomycetes</taxon>
        <taxon>Agaricomycetidae</taxon>
        <taxon>Agaricales</taxon>
        <taxon>Agaricineae</taxon>
        <taxon>Agaricaceae</taxon>
        <taxon>Leucocoprinus</taxon>
    </lineage>
</organism>
<feature type="region of interest" description="Disordered" evidence="2">
    <location>
        <begin position="25"/>
        <end position="122"/>
    </location>
</feature>
<feature type="compositionally biased region" description="Basic and acidic residues" evidence="2">
    <location>
        <begin position="262"/>
        <end position="280"/>
    </location>
</feature>
<proteinExistence type="predicted"/>
<feature type="compositionally biased region" description="Basic and acidic residues" evidence="2">
    <location>
        <begin position="25"/>
        <end position="90"/>
    </location>
</feature>
<gene>
    <name evidence="3" type="ORF">NP233_g6935</name>
</gene>
<feature type="compositionally biased region" description="Acidic residues" evidence="2">
    <location>
        <begin position="283"/>
        <end position="302"/>
    </location>
</feature>
<reference evidence="3" key="1">
    <citation type="submission" date="2022-07" db="EMBL/GenBank/DDBJ databases">
        <title>Genome Sequence of Leucocoprinus birnbaumii.</title>
        <authorList>
            <person name="Buettner E."/>
        </authorList>
    </citation>
    <scope>NUCLEOTIDE SEQUENCE</scope>
    <source>
        <strain evidence="3">VT141</strain>
    </source>
</reference>
<evidence type="ECO:0000313" key="3">
    <source>
        <dbReference type="EMBL" id="KAJ3566547.1"/>
    </source>
</evidence>
<keyword evidence="4" id="KW-1185">Reference proteome</keyword>
<name>A0AAD5VQ49_9AGAR</name>
<feature type="coiled-coil region" evidence="1">
    <location>
        <begin position="192"/>
        <end position="236"/>
    </location>
</feature>
<dbReference type="EMBL" id="JANIEX010000479">
    <property type="protein sequence ID" value="KAJ3566547.1"/>
    <property type="molecule type" value="Genomic_DNA"/>
</dbReference>
<feature type="region of interest" description="Disordered" evidence="2">
    <location>
        <begin position="239"/>
        <end position="302"/>
    </location>
</feature>
<dbReference type="AlphaFoldDB" id="A0AAD5VQ49"/>
<accession>A0AAD5VQ49</accession>
<sequence>MQPLTETLEEQLVQLQAEFLVHTQELKAADKERKRKEEEEQREAKRREAEQKEAKRREQEHLEAEQKEAEWKEAERLEAEKKEKEKEEKKRKEKGKRKMDGKSNAARPTPNKYAPSGSEINIVGDETPKRKCREVDADRKWQKMEGANRCVACIKASMPCQVALGKKTWSCMECIHQKGKCHLLVASGLPQVELLRQQVEASRENRDLLRELLGVVAEQSTLIQELLEEMKEVQVEAWKSRSSPGASSAKANASSWEELEVEEMRKAAEEERAEAVRSMDEGNPVDDEMSGSEDEGGDTLAS</sequence>
<keyword evidence="1" id="KW-0175">Coiled coil</keyword>
<comment type="caution">
    <text evidence="3">The sequence shown here is derived from an EMBL/GenBank/DDBJ whole genome shotgun (WGS) entry which is preliminary data.</text>
</comment>
<feature type="compositionally biased region" description="Polar residues" evidence="2">
    <location>
        <begin position="240"/>
        <end position="255"/>
    </location>
</feature>
<evidence type="ECO:0000256" key="1">
    <source>
        <dbReference type="SAM" id="Coils"/>
    </source>
</evidence>
<protein>
    <submittedName>
        <fullName evidence="3">Uncharacterized protein</fullName>
    </submittedName>
</protein>